<name>A0A6C0BP97_9ZZZZ</name>
<protein>
    <submittedName>
        <fullName evidence="1">Uncharacterized protein</fullName>
    </submittedName>
</protein>
<accession>A0A6C0BP97</accession>
<dbReference type="AlphaFoldDB" id="A0A6C0BP97"/>
<reference evidence="1" key="1">
    <citation type="journal article" date="2020" name="Nature">
        <title>Giant virus diversity and host interactions through global metagenomics.</title>
        <authorList>
            <person name="Schulz F."/>
            <person name="Roux S."/>
            <person name="Paez-Espino D."/>
            <person name="Jungbluth S."/>
            <person name="Walsh D.A."/>
            <person name="Denef V.J."/>
            <person name="McMahon K.D."/>
            <person name="Konstantinidis K.T."/>
            <person name="Eloe-Fadrosh E.A."/>
            <person name="Kyrpides N.C."/>
            <person name="Woyke T."/>
        </authorList>
    </citation>
    <scope>NUCLEOTIDE SEQUENCE</scope>
    <source>
        <strain evidence="1">GVMAG-M-3300017651-5</strain>
    </source>
</reference>
<sequence length="662" mass="75846">MSSIQELIKNVHPSRVSYSDNGSLMIISENWSDIPHAVLDHYKLSDLNKSSEGHTLEQIKSFFKFLQGGYVDVTDETYPIFKDHGFINNLGYDLKFYSVRLHDRWIRDMMYPLKLYENDLYDLEELDLDAVRFMRYLLLEGPRGRRIVSYMKSGDIVIAGGACVSFMKDRRLKDIDIFFTCSEERAREILNDITDEGDIGSCWLTERATSVHSLNAQFIHRLYRSKSEVVHGFDLDSCGILFNGVKFYCTRRAKFSLDNNINYFDPDRSSPSYIHRLVKYSERGFRVEIPSINRSSVRLSLNGSEIVHSFLSSILRHSSNISCLDIIRTLKGTINREKGIVQLSHRSRDILDIKTDEYGPTLCHNTIRVLCERIKRISGIDLMENGLPSNSVLAKLIFFKYLGRSISSEDLLSMSDDSFILHLCAFINNETTESMDLDEKSMLLISFSQGINIIPQKAISTYDSNPITSLKDIKFNSQDPMTQVTTTWEPEIIADLREWLSDARAFTQSEHSSVENYDRFQILSTMNGLFKTRCDDGIELHPSVSSLFTECSRDDFNTLRDAPVYIVASLDIRDCVEQMRSHTITLKGLSEFLRMRSLENKVRDLLRDQLGVTLDHSSIGRMIRSEGRIVSINSTTGNSQDNKGKRSLRYLVKLLMDSAVIG</sequence>
<organism evidence="1">
    <name type="scientific">viral metagenome</name>
    <dbReference type="NCBI Taxonomy" id="1070528"/>
    <lineage>
        <taxon>unclassified sequences</taxon>
        <taxon>metagenomes</taxon>
        <taxon>organismal metagenomes</taxon>
    </lineage>
</organism>
<dbReference type="EMBL" id="MN739196">
    <property type="protein sequence ID" value="QHS93083.1"/>
    <property type="molecule type" value="Genomic_DNA"/>
</dbReference>
<proteinExistence type="predicted"/>
<dbReference type="Pfam" id="PF26128">
    <property type="entry name" value="Gad2"/>
    <property type="match status" value="1"/>
</dbReference>
<evidence type="ECO:0000313" key="1">
    <source>
        <dbReference type="EMBL" id="QHS93083.1"/>
    </source>
</evidence>